<protein>
    <recommendedName>
        <fullName evidence="3">DUF1349 domain-containing protein</fullName>
    </recommendedName>
</protein>
<name>A0ABU5S3K0_9BACT</name>
<dbReference type="Proteomes" id="UP001303899">
    <property type="component" value="Unassembled WGS sequence"/>
</dbReference>
<gene>
    <name evidence="1" type="ORF">VB776_08960</name>
</gene>
<dbReference type="EMBL" id="JAYGIL010000009">
    <property type="protein sequence ID" value="MEA5403043.1"/>
    <property type="molecule type" value="Genomic_DNA"/>
</dbReference>
<evidence type="ECO:0008006" key="3">
    <source>
        <dbReference type="Google" id="ProtNLM"/>
    </source>
</evidence>
<reference evidence="1 2" key="1">
    <citation type="submission" date="2023-12" db="EMBL/GenBank/DDBJ databases">
        <title>Novel species of the genus Arcicella isolated from rivers.</title>
        <authorList>
            <person name="Lu H."/>
        </authorList>
    </citation>
    <scope>NUCLEOTIDE SEQUENCE [LARGE SCALE GENOMIC DNA]</scope>
    <source>
        <strain evidence="1 2">DC2W</strain>
    </source>
</reference>
<organism evidence="1 2">
    <name type="scientific">Arcicella gelida</name>
    <dbReference type="NCBI Taxonomy" id="2984195"/>
    <lineage>
        <taxon>Bacteria</taxon>
        <taxon>Pseudomonadati</taxon>
        <taxon>Bacteroidota</taxon>
        <taxon>Cytophagia</taxon>
        <taxon>Cytophagales</taxon>
        <taxon>Flectobacillaceae</taxon>
        <taxon>Arcicella</taxon>
    </lineage>
</organism>
<sequence length="153" mass="18011">MSEQLTFSKDFWSSTYEVKDGAQVLIKTEKKSIWSYDSNVRIGDKEYFFDVTGLLSDTVIIYEDKDKVIGRININFWNTEAYILLENEEKFFFKQIGLIANEWELHDEEGLMIHFSKDWFTNDGSIKIYQENNKCLAIGIFLISLYQQKSNNS</sequence>
<proteinExistence type="predicted"/>
<accession>A0ABU5S3K0</accession>
<comment type="caution">
    <text evidence="1">The sequence shown here is derived from an EMBL/GenBank/DDBJ whole genome shotgun (WGS) entry which is preliminary data.</text>
</comment>
<dbReference type="RefSeq" id="WP_323328183.1">
    <property type="nucleotide sequence ID" value="NZ_JAYGIL010000009.1"/>
</dbReference>
<evidence type="ECO:0000313" key="2">
    <source>
        <dbReference type="Proteomes" id="UP001303899"/>
    </source>
</evidence>
<keyword evidence="2" id="KW-1185">Reference proteome</keyword>
<evidence type="ECO:0000313" key="1">
    <source>
        <dbReference type="EMBL" id="MEA5403043.1"/>
    </source>
</evidence>